<sequence length="404" mass="42731">MLTGCRIIVSEQKDPAFLPSPYGNEKCFIFIQNIVYGPGGKHIYYVVHQFCEGPDEKRTKEAMSYLEADLTSVSEGVGAVGSLATTRLISHWWPALIPNGPPPLSAVVFVPQTGMPYMALGWGTEISKNGTHLLLSAASYGPSDPSWVVALNIANGSRSSIPITVALANGLTFNPTKTKMYVCDMQDPAKILEGAVIDPDVPTRLVMTTVVEFGPLSGYNVSSPAVGPYSFSGDGSCLYFFDEDYRRLWTFQTVSRVATLIAVGSNDTAVPLTSSALRVPVEGGLTALAVSSNGVNVFFTTSWGELFLITMSEPCGTPLMVEELAEHPTESFSGLAIHEADGKLLVGTGNGLVLEFTTTLLPSGPSASTPSPPYTSSAAPQPPMSRSVPTAAPPSSRAFPGPAN</sequence>
<evidence type="ECO:0000313" key="2">
    <source>
        <dbReference type="EMBL" id="GBG93206.1"/>
    </source>
</evidence>
<dbReference type="Gramene" id="GBG93206">
    <property type="protein sequence ID" value="GBG93206"/>
    <property type="gene ID" value="CBR_g60506"/>
</dbReference>
<organism evidence="2 3">
    <name type="scientific">Chara braunii</name>
    <name type="common">Braun's stonewort</name>
    <dbReference type="NCBI Taxonomy" id="69332"/>
    <lineage>
        <taxon>Eukaryota</taxon>
        <taxon>Viridiplantae</taxon>
        <taxon>Streptophyta</taxon>
        <taxon>Charophyceae</taxon>
        <taxon>Charales</taxon>
        <taxon>Characeae</taxon>
        <taxon>Chara</taxon>
    </lineage>
</organism>
<feature type="compositionally biased region" description="Low complexity" evidence="1">
    <location>
        <begin position="362"/>
        <end position="379"/>
    </location>
</feature>
<keyword evidence="3" id="KW-1185">Reference proteome</keyword>
<protein>
    <submittedName>
        <fullName evidence="2">Uncharacterized protein</fullName>
    </submittedName>
</protein>
<proteinExistence type="predicted"/>
<comment type="caution">
    <text evidence="2">The sequence shown here is derived from an EMBL/GenBank/DDBJ whole genome shotgun (WGS) entry which is preliminary data.</text>
</comment>
<accession>A0A388MF60</accession>
<dbReference type="AlphaFoldDB" id="A0A388MF60"/>
<gene>
    <name evidence="2" type="ORF">CBR_g60506</name>
</gene>
<dbReference type="Gene3D" id="2.130.10.10">
    <property type="entry name" value="YVTN repeat-like/Quinoprotein amine dehydrogenase"/>
    <property type="match status" value="1"/>
</dbReference>
<name>A0A388MF60_CHABU</name>
<dbReference type="EMBL" id="BFEA01001294">
    <property type="protein sequence ID" value="GBG93206.1"/>
    <property type="molecule type" value="Genomic_DNA"/>
</dbReference>
<evidence type="ECO:0000313" key="3">
    <source>
        <dbReference type="Proteomes" id="UP000265515"/>
    </source>
</evidence>
<feature type="region of interest" description="Disordered" evidence="1">
    <location>
        <begin position="362"/>
        <end position="404"/>
    </location>
</feature>
<reference evidence="2 3" key="1">
    <citation type="journal article" date="2018" name="Cell">
        <title>The Chara Genome: Secondary Complexity and Implications for Plant Terrestrialization.</title>
        <authorList>
            <person name="Nishiyama T."/>
            <person name="Sakayama H."/>
            <person name="Vries J.D."/>
            <person name="Buschmann H."/>
            <person name="Saint-Marcoux D."/>
            <person name="Ullrich K.K."/>
            <person name="Haas F.B."/>
            <person name="Vanderstraeten L."/>
            <person name="Becker D."/>
            <person name="Lang D."/>
            <person name="Vosolsobe S."/>
            <person name="Rombauts S."/>
            <person name="Wilhelmsson P.K.I."/>
            <person name="Janitza P."/>
            <person name="Kern R."/>
            <person name="Heyl A."/>
            <person name="Rumpler F."/>
            <person name="Villalobos L.I.A.C."/>
            <person name="Clay J.M."/>
            <person name="Skokan R."/>
            <person name="Toyoda A."/>
            <person name="Suzuki Y."/>
            <person name="Kagoshima H."/>
            <person name="Schijlen E."/>
            <person name="Tajeshwar N."/>
            <person name="Catarino B."/>
            <person name="Hetherington A.J."/>
            <person name="Saltykova A."/>
            <person name="Bonnot C."/>
            <person name="Breuninger H."/>
            <person name="Symeonidi A."/>
            <person name="Radhakrishnan G.V."/>
            <person name="Van Nieuwerburgh F."/>
            <person name="Deforce D."/>
            <person name="Chang C."/>
            <person name="Karol K.G."/>
            <person name="Hedrich R."/>
            <person name="Ulvskov P."/>
            <person name="Glockner G."/>
            <person name="Delwiche C.F."/>
            <person name="Petrasek J."/>
            <person name="Van de Peer Y."/>
            <person name="Friml J."/>
            <person name="Beilby M."/>
            <person name="Dolan L."/>
            <person name="Kohara Y."/>
            <person name="Sugano S."/>
            <person name="Fujiyama A."/>
            <person name="Delaux P.-M."/>
            <person name="Quint M."/>
            <person name="TheiBen G."/>
            <person name="Hagemann M."/>
            <person name="Harholt J."/>
            <person name="Dunand C."/>
            <person name="Zachgo S."/>
            <person name="Langdale J."/>
            <person name="Maumus F."/>
            <person name="Straeten D.V.D."/>
            <person name="Gould S.B."/>
            <person name="Rensing S.A."/>
        </authorList>
    </citation>
    <scope>NUCLEOTIDE SEQUENCE [LARGE SCALE GENOMIC DNA]</scope>
    <source>
        <strain evidence="2 3">S276</strain>
    </source>
</reference>
<dbReference type="Proteomes" id="UP000265515">
    <property type="component" value="Unassembled WGS sequence"/>
</dbReference>
<dbReference type="InterPro" id="IPR015943">
    <property type="entry name" value="WD40/YVTN_repeat-like_dom_sf"/>
</dbReference>
<dbReference type="SUPFAM" id="SSF63829">
    <property type="entry name" value="Calcium-dependent phosphotriesterase"/>
    <property type="match status" value="1"/>
</dbReference>
<evidence type="ECO:0000256" key="1">
    <source>
        <dbReference type="SAM" id="MobiDB-lite"/>
    </source>
</evidence>